<keyword evidence="3" id="KW-1185">Reference proteome</keyword>
<gene>
    <name evidence="2" type="ORF">EV189_1675</name>
</gene>
<accession>A0A4Q7NS17</accession>
<dbReference type="Proteomes" id="UP000293638">
    <property type="component" value="Unassembled WGS sequence"/>
</dbReference>
<comment type="caution">
    <text evidence="2">The sequence shown here is derived from an EMBL/GenBank/DDBJ whole genome shotgun (WGS) entry which is preliminary data.</text>
</comment>
<name>A0A4Q7NS17_9ACTN</name>
<organism evidence="2 3">
    <name type="scientific">Motilibacter rhizosphaerae</name>
    <dbReference type="NCBI Taxonomy" id="598652"/>
    <lineage>
        <taxon>Bacteria</taxon>
        <taxon>Bacillati</taxon>
        <taxon>Actinomycetota</taxon>
        <taxon>Actinomycetes</taxon>
        <taxon>Motilibacterales</taxon>
        <taxon>Motilibacteraceae</taxon>
        <taxon>Motilibacter</taxon>
    </lineage>
</organism>
<dbReference type="RefSeq" id="WP_165400198.1">
    <property type="nucleotide sequence ID" value="NZ_SGXD01000002.1"/>
</dbReference>
<protein>
    <submittedName>
        <fullName evidence="2">Uncharacterized protein</fullName>
    </submittedName>
</protein>
<feature type="signal peptide" evidence="1">
    <location>
        <begin position="1"/>
        <end position="26"/>
    </location>
</feature>
<dbReference type="EMBL" id="SGXD01000002">
    <property type="protein sequence ID" value="RZS89896.1"/>
    <property type="molecule type" value="Genomic_DNA"/>
</dbReference>
<sequence>MTVTQTLARRSAALVLAAAVSTAGLAATVPAVRAETSQQVASTAYRA</sequence>
<reference evidence="2 3" key="1">
    <citation type="submission" date="2019-02" db="EMBL/GenBank/DDBJ databases">
        <title>Genomic Encyclopedia of Type Strains, Phase IV (KMG-IV): sequencing the most valuable type-strain genomes for metagenomic binning, comparative biology and taxonomic classification.</title>
        <authorList>
            <person name="Goeker M."/>
        </authorList>
    </citation>
    <scope>NUCLEOTIDE SEQUENCE [LARGE SCALE GENOMIC DNA]</scope>
    <source>
        <strain evidence="2 3">DSM 45622</strain>
    </source>
</reference>
<evidence type="ECO:0000313" key="3">
    <source>
        <dbReference type="Proteomes" id="UP000293638"/>
    </source>
</evidence>
<evidence type="ECO:0000256" key="1">
    <source>
        <dbReference type="SAM" id="SignalP"/>
    </source>
</evidence>
<proteinExistence type="predicted"/>
<dbReference type="AlphaFoldDB" id="A0A4Q7NS17"/>
<evidence type="ECO:0000313" key="2">
    <source>
        <dbReference type="EMBL" id="RZS89896.1"/>
    </source>
</evidence>
<feature type="chain" id="PRO_5039333998" evidence="1">
    <location>
        <begin position="27"/>
        <end position="47"/>
    </location>
</feature>
<keyword evidence="1" id="KW-0732">Signal</keyword>